<evidence type="ECO:0000256" key="1">
    <source>
        <dbReference type="SAM" id="MobiDB-lite"/>
    </source>
</evidence>
<evidence type="ECO:0000313" key="2">
    <source>
        <dbReference type="EMBL" id="TGZ52110.1"/>
    </source>
</evidence>
<dbReference type="Proteomes" id="UP000310200">
    <property type="component" value="Unassembled WGS sequence"/>
</dbReference>
<keyword evidence="3" id="KW-1185">Reference proteome</keyword>
<evidence type="ECO:0000313" key="3">
    <source>
        <dbReference type="Proteomes" id="UP000310200"/>
    </source>
</evidence>
<feature type="region of interest" description="Disordered" evidence="1">
    <location>
        <begin position="158"/>
        <end position="187"/>
    </location>
</feature>
<feature type="compositionally biased region" description="Basic and acidic residues" evidence="1">
    <location>
        <begin position="49"/>
        <end position="92"/>
    </location>
</feature>
<protein>
    <submittedName>
        <fullName evidence="2">Uncharacterized protein</fullName>
    </submittedName>
</protein>
<name>A0A4S2KR21_9HYME</name>
<gene>
    <name evidence="2" type="ORF">DBV15_07708</name>
</gene>
<proteinExistence type="predicted"/>
<comment type="caution">
    <text evidence="2">The sequence shown here is derived from an EMBL/GenBank/DDBJ whole genome shotgun (WGS) entry which is preliminary data.</text>
</comment>
<feature type="compositionally biased region" description="Polar residues" evidence="1">
    <location>
        <begin position="166"/>
        <end position="179"/>
    </location>
</feature>
<dbReference type="AlphaFoldDB" id="A0A4S2KR21"/>
<accession>A0A4S2KR21</accession>
<feature type="region of interest" description="Disordered" evidence="1">
    <location>
        <begin position="49"/>
        <end position="103"/>
    </location>
</feature>
<sequence>MPGHPTPDRALTVVATCYDCALIPLSASAEAFRTGLRFRFPLIMQPDRDNASLRSSTERERKILRRARDPIASRDRRLNPRGGKEGRGDRGSRGRSTPVLDKKFRKNEKSGISARLIGDTRPGKSETELHETSACVVAPTHFRPPDAPPRFVIIAATGGEGKESPRNLNSPSFFETSRTNRTRSRFQ</sequence>
<organism evidence="2 3">
    <name type="scientific">Temnothorax longispinosus</name>
    <dbReference type="NCBI Taxonomy" id="300112"/>
    <lineage>
        <taxon>Eukaryota</taxon>
        <taxon>Metazoa</taxon>
        <taxon>Ecdysozoa</taxon>
        <taxon>Arthropoda</taxon>
        <taxon>Hexapoda</taxon>
        <taxon>Insecta</taxon>
        <taxon>Pterygota</taxon>
        <taxon>Neoptera</taxon>
        <taxon>Endopterygota</taxon>
        <taxon>Hymenoptera</taxon>
        <taxon>Apocrita</taxon>
        <taxon>Aculeata</taxon>
        <taxon>Formicoidea</taxon>
        <taxon>Formicidae</taxon>
        <taxon>Myrmicinae</taxon>
        <taxon>Temnothorax</taxon>
    </lineage>
</organism>
<reference evidence="2 3" key="1">
    <citation type="journal article" date="2019" name="Philos. Trans. R. Soc. Lond., B, Biol. Sci.">
        <title>Ant behaviour and brain gene expression of defending hosts depend on the ecological success of the intruding social parasite.</title>
        <authorList>
            <person name="Kaur R."/>
            <person name="Stoldt M."/>
            <person name="Jongepier E."/>
            <person name="Feldmeyer B."/>
            <person name="Menzel F."/>
            <person name="Bornberg-Bauer E."/>
            <person name="Foitzik S."/>
        </authorList>
    </citation>
    <scope>NUCLEOTIDE SEQUENCE [LARGE SCALE GENOMIC DNA]</scope>
    <source>
        <tissue evidence="2">Whole body</tissue>
    </source>
</reference>
<dbReference type="EMBL" id="QBLH01001372">
    <property type="protein sequence ID" value="TGZ52110.1"/>
    <property type="molecule type" value="Genomic_DNA"/>
</dbReference>